<keyword evidence="2 4" id="KW-0863">Zinc-finger</keyword>
<dbReference type="EMBL" id="CM007651">
    <property type="protein sequence ID" value="ONI31812.1"/>
    <property type="molecule type" value="Genomic_DNA"/>
</dbReference>
<dbReference type="PANTHER" id="PTHR23111">
    <property type="entry name" value="ZINC FINGER PROTEIN"/>
    <property type="match status" value="1"/>
</dbReference>
<protein>
    <recommendedName>
        <fullName evidence="6">RanBP2-type domain-containing protein</fullName>
    </recommendedName>
</protein>
<dbReference type="Gene3D" id="4.10.1060.10">
    <property type="entry name" value="Zinc finger, RanBP2-type"/>
    <property type="match status" value="2"/>
</dbReference>
<evidence type="ECO:0000313" key="8">
    <source>
        <dbReference type="Proteomes" id="UP000006882"/>
    </source>
</evidence>
<evidence type="ECO:0000256" key="1">
    <source>
        <dbReference type="ARBA" id="ARBA00022723"/>
    </source>
</evidence>
<keyword evidence="3" id="KW-0862">Zinc</keyword>
<dbReference type="GO" id="GO:0008270">
    <property type="term" value="F:zinc ion binding"/>
    <property type="evidence" value="ECO:0007669"/>
    <property type="project" value="UniProtKB-KW"/>
</dbReference>
<evidence type="ECO:0000256" key="3">
    <source>
        <dbReference type="ARBA" id="ARBA00022833"/>
    </source>
</evidence>
<dbReference type="Pfam" id="PF00641">
    <property type="entry name" value="Zn_ribbon_RanBP"/>
    <property type="match status" value="2"/>
</dbReference>
<dbReference type="SUPFAM" id="SSF90209">
    <property type="entry name" value="Ran binding protein zinc finger-like"/>
    <property type="match status" value="2"/>
</dbReference>
<dbReference type="SMART" id="SM00547">
    <property type="entry name" value="ZnF_RBZ"/>
    <property type="match status" value="3"/>
</dbReference>
<dbReference type="AlphaFoldDB" id="A0A251R711"/>
<evidence type="ECO:0000313" key="7">
    <source>
        <dbReference type="EMBL" id="ONI31812.1"/>
    </source>
</evidence>
<name>A0A251R711_PRUPE</name>
<proteinExistence type="predicted"/>
<evidence type="ECO:0000256" key="4">
    <source>
        <dbReference type="PROSITE-ProRule" id="PRU00322"/>
    </source>
</evidence>
<feature type="domain" description="RanBP2-type" evidence="6">
    <location>
        <begin position="218"/>
        <end position="247"/>
    </location>
</feature>
<reference evidence="7 8" key="1">
    <citation type="journal article" date="2013" name="Nat. Genet.">
        <title>The high-quality draft genome of peach (Prunus persica) identifies unique patterns of genetic diversity, domestication and genome evolution.</title>
        <authorList>
            <consortium name="International Peach Genome Initiative"/>
            <person name="Verde I."/>
            <person name="Abbott A.G."/>
            <person name="Scalabrin S."/>
            <person name="Jung S."/>
            <person name="Shu S."/>
            <person name="Marroni F."/>
            <person name="Zhebentyayeva T."/>
            <person name="Dettori M.T."/>
            <person name="Grimwood J."/>
            <person name="Cattonaro F."/>
            <person name="Zuccolo A."/>
            <person name="Rossini L."/>
            <person name="Jenkins J."/>
            <person name="Vendramin E."/>
            <person name="Meisel L.A."/>
            <person name="Decroocq V."/>
            <person name="Sosinski B."/>
            <person name="Prochnik S."/>
            <person name="Mitros T."/>
            <person name="Policriti A."/>
            <person name="Cipriani G."/>
            <person name="Dondini L."/>
            <person name="Ficklin S."/>
            <person name="Goodstein D.M."/>
            <person name="Xuan P."/>
            <person name="Del Fabbro C."/>
            <person name="Aramini V."/>
            <person name="Copetti D."/>
            <person name="Gonzalez S."/>
            <person name="Horner D.S."/>
            <person name="Falchi R."/>
            <person name="Lucas S."/>
            <person name="Mica E."/>
            <person name="Maldonado J."/>
            <person name="Lazzari B."/>
            <person name="Bielenberg D."/>
            <person name="Pirona R."/>
            <person name="Miculan M."/>
            <person name="Barakat A."/>
            <person name="Testolin R."/>
            <person name="Stella A."/>
            <person name="Tartarini S."/>
            <person name="Tonutti P."/>
            <person name="Arus P."/>
            <person name="Orellana A."/>
            <person name="Wells C."/>
            <person name="Main D."/>
            <person name="Vizzotto G."/>
            <person name="Silva H."/>
            <person name="Salamini F."/>
            <person name="Schmutz J."/>
            <person name="Morgante M."/>
            <person name="Rokhsar D.S."/>
        </authorList>
    </citation>
    <scope>NUCLEOTIDE SEQUENCE [LARGE SCALE GENOMIC DNA]</scope>
    <source>
        <strain evidence="8">cv. Nemared</strain>
    </source>
</reference>
<sequence length="408" mass="46824">MYKLLKTGHDNLYPVLRIHFQNPEFLIPISQFHSLSETLAPNPKLDFIVNEVKELQSSKDSKPTYKITQLASDTDDPSDRGSLTNVEDCTVQISHPWREWVELMECLLKRGYFEGDENPFRNAELGSKESNRIRTACLNFARDRCSLIRCNFLNFARNIKCLRCDELSEERLAKLREDQDHLPLKKGDWICDKCNFLNFAKNGRCLQCKEKPPKRHINPGEWECDSCNYINFRRNMVCLKCDHKRPKAAHSSEASAEPVREDGGYPNNNSLSFVGGDSDVNDQSYAGQCRQSQDRGVGMWRFVDEGDDDRSHSKSWNEASRFVDFPIAGGKTELSQNPQKRDKWKLKMLERSKGGMRDMANDDGSRSASIPRSLELSDCTDDEEMSDWFGDGKLETASALSEPKKYDF</sequence>
<organism evidence="7 8">
    <name type="scientific">Prunus persica</name>
    <name type="common">Peach</name>
    <name type="synonym">Amygdalus persica</name>
    <dbReference type="NCBI Taxonomy" id="3760"/>
    <lineage>
        <taxon>Eukaryota</taxon>
        <taxon>Viridiplantae</taxon>
        <taxon>Streptophyta</taxon>
        <taxon>Embryophyta</taxon>
        <taxon>Tracheophyta</taxon>
        <taxon>Spermatophyta</taxon>
        <taxon>Magnoliopsida</taxon>
        <taxon>eudicotyledons</taxon>
        <taxon>Gunneridae</taxon>
        <taxon>Pentapetalae</taxon>
        <taxon>rosids</taxon>
        <taxon>fabids</taxon>
        <taxon>Rosales</taxon>
        <taxon>Rosaceae</taxon>
        <taxon>Amygdaloideae</taxon>
        <taxon>Amygdaleae</taxon>
        <taxon>Prunus</taxon>
    </lineage>
</organism>
<evidence type="ECO:0000256" key="2">
    <source>
        <dbReference type="ARBA" id="ARBA00022771"/>
    </source>
</evidence>
<evidence type="ECO:0000256" key="5">
    <source>
        <dbReference type="SAM" id="MobiDB-lite"/>
    </source>
</evidence>
<accession>A0A251R711</accession>
<feature type="compositionally biased region" description="Basic and acidic residues" evidence="5">
    <location>
        <begin position="353"/>
        <end position="365"/>
    </location>
</feature>
<dbReference type="PROSITE" id="PS50199">
    <property type="entry name" value="ZF_RANBP2_2"/>
    <property type="match status" value="2"/>
</dbReference>
<dbReference type="InterPro" id="IPR001876">
    <property type="entry name" value="Znf_RanBP2"/>
</dbReference>
<feature type="region of interest" description="Disordered" evidence="5">
    <location>
        <begin position="250"/>
        <end position="277"/>
    </location>
</feature>
<gene>
    <name evidence="7" type="ORF">PRUPE_1G332300</name>
</gene>
<dbReference type="PROSITE" id="PS01358">
    <property type="entry name" value="ZF_RANBP2_1"/>
    <property type="match status" value="2"/>
</dbReference>
<feature type="domain" description="RanBP2-type" evidence="6">
    <location>
        <begin position="185"/>
        <end position="214"/>
    </location>
</feature>
<dbReference type="InterPro" id="IPR036443">
    <property type="entry name" value="Znf_RanBP2_sf"/>
</dbReference>
<dbReference type="Proteomes" id="UP000006882">
    <property type="component" value="Chromosome G1"/>
</dbReference>
<keyword evidence="8" id="KW-1185">Reference proteome</keyword>
<dbReference type="Gramene" id="ONI31812">
    <property type="protein sequence ID" value="ONI31812"/>
    <property type="gene ID" value="PRUPE_1G332300"/>
</dbReference>
<dbReference type="PANTHER" id="PTHR23111:SF23">
    <property type="entry name" value="RAN BP2_NZF ZINC FINGER-LIKE SUPERFAMILY PROTEIN"/>
    <property type="match status" value="1"/>
</dbReference>
<feature type="region of interest" description="Disordered" evidence="5">
    <location>
        <begin position="353"/>
        <end position="390"/>
    </location>
</feature>
<keyword evidence="1" id="KW-0479">Metal-binding</keyword>
<evidence type="ECO:0000259" key="6">
    <source>
        <dbReference type="PROSITE" id="PS50199"/>
    </source>
</evidence>